<dbReference type="OrthoDB" id="9900537at2759"/>
<keyword evidence="1" id="KW-0645">Protease</keyword>
<dbReference type="InterPro" id="IPR018061">
    <property type="entry name" value="Retropepsins"/>
</dbReference>
<dbReference type="SUPFAM" id="SSF51283">
    <property type="entry name" value="dUTPase-like"/>
    <property type="match status" value="1"/>
</dbReference>
<dbReference type="InterPro" id="IPR036157">
    <property type="entry name" value="dUTPase-like_sf"/>
</dbReference>
<dbReference type="Pfam" id="PF14787">
    <property type="entry name" value="zf-CCHC_5"/>
    <property type="match status" value="1"/>
</dbReference>
<evidence type="ECO:0000256" key="4">
    <source>
        <dbReference type="SAM" id="MobiDB-lite"/>
    </source>
</evidence>
<keyword evidence="7" id="KW-1185">Reference proteome</keyword>
<protein>
    <recommendedName>
        <fullName evidence="5">Peptidase A2 domain-containing protein</fullName>
    </recommendedName>
</protein>
<dbReference type="Gene3D" id="2.70.40.10">
    <property type="match status" value="1"/>
</dbReference>
<dbReference type="PANTHER" id="PTHR19422:SF123">
    <property type="entry name" value="RT1 CLASS I, LOCUS CE15"/>
    <property type="match status" value="1"/>
</dbReference>
<evidence type="ECO:0000256" key="2">
    <source>
        <dbReference type="ARBA" id="ARBA00022750"/>
    </source>
</evidence>
<dbReference type="InterPro" id="IPR021109">
    <property type="entry name" value="Peptidase_aspartic_dom_sf"/>
</dbReference>
<reference evidence="6" key="1">
    <citation type="submission" date="2019-04" db="EMBL/GenBank/DDBJ databases">
        <title>Genome assembly of Zosterops borbonicus 15179.</title>
        <authorList>
            <person name="Leroy T."/>
            <person name="Anselmetti Y."/>
            <person name="Tilak M.-K."/>
            <person name="Nabholz B."/>
        </authorList>
    </citation>
    <scope>NUCLEOTIDE SEQUENCE</scope>
    <source>
        <strain evidence="6">HGM_15179</strain>
        <tissue evidence="6">Muscle</tissue>
    </source>
</reference>
<name>A0A8K1FX70_9PASS</name>
<dbReference type="Pfam" id="PF00692">
    <property type="entry name" value="dUTPase"/>
    <property type="match status" value="1"/>
</dbReference>
<dbReference type="GO" id="GO:0006508">
    <property type="term" value="P:proteolysis"/>
    <property type="evidence" value="ECO:0007669"/>
    <property type="project" value="UniProtKB-KW"/>
</dbReference>
<dbReference type="CDD" id="cd07557">
    <property type="entry name" value="trimeric_dUTPase"/>
    <property type="match status" value="1"/>
</dbReference>
<evidence type="ECO:0000313" key="7">
    <source>
        <dbReference type="Proteomes" id="UP000796761"/>
    </source>
</evidence>
<dbReference type="Proteomes" id="UP000796761">
    <property type="component" value="Unassembled WGS sequence"/>
</dbReference>
<evidence type="ECO:0000259" key="5">
    <source>
        <dbReference type="PROSITE" id="PS50175"/>
    </source>
</evidence>
<dbReference type="AlphaFoldDB" id="A0A8K1FX70"/>
<sequence>MIFQGTDEPFLRFAEGLTASVEQQVDDFTARGVLLTTVAKSNYNAECRKVNEALPGKPSFLQMVEACSKMGTTSGKVVALATIRQPIWKGQQGEKQKQANAQAGKKKGKKGKKGSIALFYCGHCGRLNHMANACKATVQVNGQPLSSSGNGRRNVKGKRAQTSVFPIPKADGDLLGKLTASTCRSAGVDVCTAETVVLKDSTVHKIPLDAFGPLGDGLSSFLMGRSSTTIQGIIVHLGLVDADYTGRIYAIVSMSTLPLTIPEKTRIAQLVPFKSSVPRAESQVRGDGSFGSTGPPQVFWTDVLTKKGRPEKICTLSLPGATPLEIHLHRTLDTGADVTIVSIAAWPLDWPLDPVRPSVAGLGGTKQCYVSQKSVTITNPEGQAAVVQPHVTDTPASLRGRDALATWGVCMGTDF</sequence>
<dbReference type="PANTHER" id="PTHR19422">
    <property type="entry name" value="GAG RETROVIRAL POLYPROTEIN"/>
    <property type="match status" value="1"/>
</dbReference>
<dbReference type="Pfam" id="PF19317">
    <property type="entry name" value="Gag_p24_C"/>
    <property type="match status" value="1"/>
</dbReference>
<dbReference type="InterPro" id="IPR045345">
    <property type="entry name" value="Gag_p24_C"/>
</dbReference>
<dbReference type="Gene3D" id="2.40.70.10">
    <property type="entry name" value="Acid Proteases"/>
    <property type="match status" value="1"/>
</dbReference>
<dbReference type="SUPFAM" id="SSF50630">
    <property type="entry name" value="Acid proteases"/>
    <property type="match status" value="1"/>
</dbReference>
<evidence type="ECO:0000313" key="6">
    <source>
        <dbReference type="EMBL" id="TRZ07027.1"/>
    </source>
</evidence>
<accession>A0A8K1FX70</accession>
<dbReference type="InterPro" id="IPR029054">
    <property type="entry name" value="dUTPase-like"/>
</dbReference>
<dbReference type="Gene3D" id="1.10.1200.30">
    <property type="match status" value="1"/>
</dbReference>
<dbReference type="EMBL" id="SWJQ01002016">
    <property type="protein sequence ID" value="TRZ07027.1"/>
    <property type="molecule type" value="Genomic_DNA"/>
</dbReference>
<feature type="region of interest" description="Disordered" evidence="4">
    <location>
        <begin position="89"/>
        <end position="109"/>
    </location>
</feature>
<proteinExistence type="predicted"/>
<organism evidence="6 7">
    <name type="scientific">Zosterops borbonicus</name>
    <dbReference type="NCBI Taxonomy" id="364589"/>
    <lineage>
        <taxon>Eukaryota</taxon>
        <taxon>Metazoa</taxon>
        <taxon>Chordata</taxon>
        <taxon>Craniata</taxon>
        <taxon>Vertebrata</taxon>
        <taxon>Euteleostomi</taxon>
        <taxon>Archelosauria</taxon>
        <taxon>Archosauria</taxon>
        <taxon>Dinosauria</taxon>
        <taxon>Saurischia</taxon>
        <taxon>Theropoda</taxon>
        <taxon>Coelurosauria</taxon>
        <taxon>Aves</taxon>
        <taxon>Neognathae</taxon>
        <taxon>Neoaves</taxon>
        <taxon>Telluraves</taxon>
        <taxon>Australaves</taxon>
        <taxon>Passeriformes</taxon>
        <taxon>Sylvioidea</taxon>
        <taxon>Zosteropidae</taxon>
        <taxon>Zosterops</taxon>
    </lineage>
</organism>
<dbReference type="SUPFAM" id="SSF47353">
    <property type="entry name" value="Retrovirus capsid dimerization domain-like"/>
    <property type="match status" value="1"/>
</dbReference>
<dbReference type="PROSITE" id="PS50175">
    <property type="entry name" value="ASP_PROT_RETROV"/>
    <property type="match status" value="1"/>
</dbReference>
<feature type="domain" description="Peptidase A2" evidence="5">
    <location>
        <begin position="328"/>
        <end position="403"/>
    </location>
</feature>
<keyword evidence="3" id="KW-0378">Hydrolase</keyword>
<dbReference type="InterPro" id="IPR051592">
    <property type="entry name" value="HERV-K_Pro_peptidase_A2"/>
</dbReference>
<dbReference type="InterPro" id="IPR008916">
    <property type="entry name" value="Retrov_capsid_C"/>
</dbReference>
<gene>
    <name evidence="6" type="ORF">HGM15179_020081</name>
</gene>
<evidence type="ECO:0000256" key="3">
    <source>
        <dbReference type="ARBA" id="ARBA00022801"/>
    </source>
</evidence>
<comment type="caution">
    <text evidence="6">The sequence shown here is derived from an EMBL/GenBank/DDBJ whole genome shotgun (WGS) entry which is preliminary data.</text>
</comment>
<dbReference type="InterPro" id="IPR033704">
    <property type="entry name" value="dUTPase_trimeric"/>
</dbReference>
<dbReference type="InterPro" id="IPR001995">
    <property type="entry name" value="Peptidase_A2_cat"/>
</dbReference>
<keyword evidence="2" id="KW-0064">Aspartyl protease</keyword>
<dbReference type="GO" id="GO:0004190">
    <property type="term" value="F:aspartic-type endopeptidase activity"/>
    <property type="evidence" value="ECO:0007669"/>
    <property type="project" value="UniProtKB-KW"/>
</dbReference>
<evidence type="ECO:0000256" key="1">
    <source>
        <dbReference type="ARBA" id="ARBA00022670"/>
    </source>
</evidence>
<dbReference type="Pfam" id="PF00077">
    <property type="entry name" value="RVP"/>
    <property type="match status" value="1"/>
</dbReference>